<dbReference type="STRING" id="230819.A0A5C3L0U7"/>
<dbReference type="Gene3D" id="1.20.120.1750">
    <property type="match status" value="1"/>
</dbReference>
<dbReference type="PANTHER" id="PTHR11685">
    <property type="entry name" value="RBR FAMILY RING FINGER AND IBR DOMAIN-CONTAINING"/>
    <property type="match status" value="1"/>
</dbReference>
<dbReference type="PROSITE" id="PS00518">
    <property type="entry name" value="ZF_RING_1"/>
    <property type="match status" value="1"/>
</dbReference>
<evidence type="ECO:0000259" key="6">
    <source>
        <dbReference type="PROSITE" id="PS50089"/>
    </source>
</evidence>
<dbReference type="GO" id="GO:0008270">
    <property type="term" value="F:zinc ion binding"/>
    <property type="evidence" value="ECO:0007669"/>
    <property type="project" value="UniProtKB-KW"/>
</dbReference>
<protein>
    <recommendedName>
        <fullName evidence="6">RING-type domain-containing protein</fullName>
    </recommendedName>
</protein>
<dbReference type="EMBL" id="ML210177">
    <property type="protein sequence ID" value="TFK26258.1"/>
    <property type="molecule type" value="Genomic_DNA"/>
</dbReference>
<dbReference type="InterPro" id="IPR017907">
    <property type="entry name" value="Znf_RING_CS"/>
</dbReference>
<feature type="region of interest" description="Disordered" evidence="5">
    <location>
        <begin position="1"/>
        <end position="34"/>
    </location>
</feature>
<keyword evidence="2 4" id="KW-0863">Zinc-finger</keyword>
<dbReference type="SMART" id="SM00184">
    <property type="entry name" value="RING"/>
    <property type="match status" value="2"/>
</dbReference>
<evidence type="ECO:0000256" key="1">
    <source>
        <dbReference type="ARBA" id="ARBA00022723"/>
    </source>
</evidence>
<evidence type="ECO:0000256" key="3">
    <source>
        <dbReference type="ARBA" id="ARBA00022833"/>
    </source>
</evidence>
<evidence type="ECO:0000313" key="7">
    <source>
        <dbReference type="EMBL" id="TFK26258.1"/>
    </source>
</evidence>
<dbReference type="GO" id="GO:0004842">
    <property type="term" value="F:ubiquitin-protein transferase activity"/>
    <property type="evidence" value="ECO:0007669"/>
    <property type="project" value="InterPro"/>
</dbReference>
<name>A0A5C3L0U7_COPMA</name>
<dbReference type="InterPro" id="IPR013083">
    <property type="entry name" value="Znf_RING/FYVE/PHD"/>
</dbReference>
<evidence type="ECO:0000313" key="8">
    <source>
        <dbReference type="Proteomes" id="UP000307440"/>
    </source>
</evidence>
<feature type="region of interest" description="Disordered" evidence="5">
    <location>
        <begin position="186"/>
        <end position="234"/>
    </location>
</feature>
<gene>
    <name evidence="7" type="ORF">FA15DRAFT_667756</name>
</gene>
<keyword evidence="3" id="KW-0862">Zinc</keyword>
<evidence type="ECO:0000256" key="5">
    <source>
        <dbReference type="SAM" id="MobiDB-lite"/>
    </source>
</evidence>
<keyword evidence="1" id="KW-0479">Metal-binding</keyword>
<organism evidence="7 8">
    <name type="scientific">Coprinopsis marcescibilis</name>
    <name type="common">Agaric fungus</name>
    <name type="synonym">Psathyrella marcescibilis</name>
    <dbReference type="NCBI Taxonomy" id="230819"/>
    <lineage>
        <taxon>Eukaryota</taxon>
        <taxon>Fungi</taxon>
        <taxon>Dikarya</taxon>
        <taxon>Basidiomycota</taxon>
        <taxon>Agaricomycotina</taxon>
        <taxon>Agaricomycetes</taxon>
        <taxon>Agaricomycetidae</taxon>
        <taxon>Agaricales</taxon>
        <taxon>Agaricineae</taxon>
        <taxon>Psathyrellaceae</taxon>
        <taxon>Coprinopsis</taxon>
    </lineage>
</organism>
<feature type="region of interest" description="Disordered" evidence="5">
    <location>
        <begin position="54"/>
        <end position="92"/>
    </location>
</feature>
<dbReference type="GO" id="GO:0016567">
    <property type="term" value="P:protein ubiquitination"/>
    <property type="evidence" value="ECO:0007669"/>
    <property type="project" value="InterPro"/>
</dbReference>
<dbReference type="OrthoDB" id="1431934at2759"/>
<dbReference type="Gene3D" id="3.30.40.10">
    <property type="entry name" value="Zinc/RING finger domain, C3HC4 (zinc finger)"/>
    <property type="match status" value="1"/>
</dbReference>
<feature type="compositionally biased region" description="Low complexity" evidence="5">
    <location>
        <begin position="1"/>
        <end position="18"/>
    </location>
</feature>
<dbReference type="SUPFAM" id="SSF57850">
    <property type="entry name" value="RING/U-box"/>
    <property type="match status" value="2"/>
</dbReference>
<proteinExistence type="predicted"/>
<evidence type="ECO:0000256" key="2">
    <source>
        <dbReference type="ARBA" id="ARBA00022771"/>
    </source>
</evidence>
<feature type="compositionally biased region" description="Polar residues" evidence="5">
    <location>
        <begin position="190"/>
        <end position="215"/>
    </location>
</feature>
<dbReference type="Proteomes" id="UP000307440">
    <property type="component" value="Unassembled WGS sequence"/>
</dbReference>
<dbReference type="InterPro" id="IPR001841">
    <property type="entry name" value="Znf_RING"/>
</dbReference>
<dbReference type="PROSITE" id="PS50089">
    <property type="entry name" value="ZF_RING_2"/>
    <property type="match status" value="1"/>
</dbReference>
<dbReference type="AlphaFoldDB" id="A0A5C3L0U7"/>
<accession>A0A5C3L0U7</accession>
<dbReference type="InterPro" id="IPR031127">
    <property type="entry name" value="E3_UB_ligase_RBR"/>
</dbReference>
<feature type="domain" description="RING-type" evidence="6">
    <location>
        <begin position="254"/>
        <end position="301"/>
    </location>
</feature>
<reference evidence="7 8" key="1">
    <citation type="journal article" date="2019" name="Nat. Ecol. Evol.">
        <title>Megaphylogeny resolves global patterns of mushroom evolution.</title>
        <authorList>
            <person name="Varga T."/>
            <person name="Krizsan K."/>
            <person name="Foldi C."/>
            <person name="Dima B."/>
            <person name="Sanchez-Garcia M."/>
            <person name="Sanchez-Ramirez S."/>
            <person name="Szollosi G.J."/>
            <person name="Szarkandi J.G."/>
            <person name="Papp V."/>
            <person name="Albert L."/>
            <person name="Andreopoulos W."/>
            <person name="Angelini C."/>
            <person name="Antonin V."/>
            <person name="Barry K.W."/>
            <person name="Bougher N.L."/>
            <person name="Buchanan P."/>
            <person name="Buyck B."/>
            <person name="Bense V."/>
            <person name="Catcheside P."/>
            <person name="Chovatia M."/>
            <person name="Cooper J."/>
            <person name="Damon W."/>
            <person name="Desjardin D."/>
            <person name="Finy P."/>
            <person name="Geml J."/>
            <person name="Haridas S."/>
            <person name="Hughes K."/>
            <person name="Justo A."/>
            <person name="Karasinski D."/>
            <person name="Kautmanova I."/>
            <person name="Kiss B."/>
            <person name="Kocsube S."/>
            <person name="Kotiranta H."/>
            <person name="LaButti K.M."/>
            <person name="Lechner B.E."/>
            <person name="Liimatainen K."/>
            <person name="Lipzen A."/>
            <person name="Lukacs Z."/>
            <person name="Mihaltcheva S."/>
            <person name="Morgado L.N."/>
            <person name="Niskanen T."/>
            <person name="Noordeloos M.E."/>
            <person name="Ohm R.A."/>
            <person name="Ortiz-Santana B."/>
            <person name="Ovrebo C."/>
            <person name="Racz N."/>
            <person name="Riley R."/>
            <person name="Savchenko A."/>
            <person name="Shiryaev A."/>
            <person name="Soop K."/>
            <person name="Spirin V."/>
            <person name="Szebenyi C."/>
            <person name="Tomsovsky M."/>
            <person name="Tulloss R.E."/>
            <person name="Uehling J."/>
            <person name="Grigoriev I.V."/>
            <person name="Vagvolgyi C."/>
            <person name="Papp T."/>
            <person name="Martin F.M."/>
            <person name="Miettinen O."/>
            <person name="Hibbett D.S."/>
            <person name="Nagy L.G."/>
        </authorList>
    </citation>
    <scope>NUCLEOTIDE SEQUENCE [LARGE SCALE GENOMIC DNA]</scope>
    <source>
        <strain evidence="7 8">CBS 121175</strain>
    </source>
</reference>
<keyword evidence="8" id="KW-1185">Reference proteome</keyword>
<evidence type="ECO:0000256" key="4">
    <source>
        <dbReference type="PROSITE-ProRule" id="PRU00175"/>
    </source>
</evidence>
<sequence>MTTVSPSPSESPTSTTTRTSRHIDIKGKQKATVSDDSDVWDGLAIVPKSEFGRQTCLQAPDPSKLKSYRSSQQERLAALRNSDGSDDLNAPPMYREDDIDEFQALRTKKHLDHISSPPNSKRYTQDFGWQLALQELSTKPTLVPVGMDGLGSNSLANDEDVSIRPPSTPFSTLDLDSAAKAFSSFATTSEQNRTQQQPEAPPTNTHPHASDSRYSTLLREKDSNPHKPRSQSFRRGEALPLVMAESPAIAAFHCQHCRAQIQIINAAQIPSCDHIVCLTCLTDYILEELDSSRFPIKCPVCLEDDNGSPLTGHGIITLQVAEICPLPSGAVTLLQEYALAANSTKVYCPKCQETMLVDRQQYLEESVITCPLRNCMHRWCKFCFRDMPSGNRGDHKCKPKNKGSRNCPGCSVPGKRLISTNNHIKCQGIGCRIHFCYQCGETIADEAAMEDQQLVDDAIIIHYQTCKRSTIQQGGSCTLM</sequence>